<evidence type="ECO:0000313" key="3">
    <source>
        <dbReference type="EMBL" id="KRM71496.1"/>
    </source>
</evidence>
<feature type="region of interest" description="Disordered" evidence="1">
    <location>
        <begin position="202"/>
        <end position="227"/>
    </location>
</feature>
<dbReference type="SUPFAM" id="SSF57884">
    <property type="entry name" value="Ada DNA repair protein, N-terminal domain (N-Ada 10)"/>
    <property type="match status" value="1"/>
</dbReference>
<dbReference type="InterPro" id="IPR035451">
    <property type="entry name" value="Ada-like_dom_sf"/>
</dbReference>
<reference evidence="3 4" key="1">
    <citation type="journal article" date="2015" name="Genome Announc.">
        <title>Expanding the biotechnology potential of lactobacilli through comparative genomics of 213 strains and associated genera.</title>
        <authorList>
            <person name="Sun Z."/>
            <person name="Harris H.M."/>
            <person name="McCann A."/>
            <person name="Guo C."/>
            <person name="Argimon S."/>
            <person name="Zhang W."/>
            <person name="Yang X."/>
            <person name="Jeffery I.B."/>
            <person name="Cooney J.C."/>
            <person name="Kagawa T.F."/>
            <person name="Liu W."/>
            <person name="Song Y."/>
            <person name="Salvetti E."/>
            <person name="Wrobel A."/>
            <person name="Rasinkangas P."/>
            <person name="Parkhill J."/>
            <person name="Rea M.C."/>
            <person name="O'Sullivan O."/>
            <person name="Ritari J."/>
            <person name="Douillard F.P."/>
            <person name="Paul Ross R."/>
            <person name="Yang R."/>
            <person name="Briner A.E."/>
            <person name="Felis G.E."/>
            <person name="de Vos W.M."/>
            <person name="Barrangou R."/>
            <person name="Klaenhammer T.R."/>
            <person name="Caufield P.W."/>
            <person name="Cui Y."/>
            <person name="Zhang H."/>
            <person name="O'Toole P.W."/>
        </authorList>
    </citation>
    <scope>NUCLEOTIDE SEQUENCE [LARGE SCALE GENOMIC DNA]</scope>
    <source>
        <strain evidence="3 4">DSM 23927</strain>
    </source>
</reference>
<dbReference type="PATRIC" id="fig|1423727.3.peg.1633"/>
<gene>
    <name evidence="3" type="ORF">FC34_GL001611</name>
</gene>
<feature type="compositionally biased region" description="Polar residues" evidence="1">
    <location>
        <begin position="209"/>
        <end position="227"/>
    </location>
</feature>
<dbReference type="InterPro" id="IPR024968">
    <property type="entry name" value="SlpA_C_lactobacillus"/>
</dbReference>
<dbReference type="Proteomes" id="UP000051672">
    <property type="component" value="Unassembled WGS sequence"/>
</dbReference>
<dbReference type="Pfam" id="PF03217">
    <property type="entry name" value="SlpA"/>
    <property type="match status" value="1"/>
</dbReference>
<sequence>MQARQTIFQLDNFIPYDRINAKGGVKMKINGLVRHTLLAVGLGFGLFLGTAQHQTTVSAASGVVQVKYVPGYGIALWNSPESGHAAYTQKLLDGSKWRYSDVKQVNGQTWYQLGTNQWADGKYLTTALTSQPAETAKTGVITINYVPGYGVALRTSPNGNFVKPTRTLKHGTSWKYFAVSQAAGKTWYKVGTNQWVDGTYTGKPAAKPSTPSNNQNQYGVTNTAGSSSILGDSQTKIYHLPTQKNYQIRNDHLVRFSSEAAARAAGYRRSLR</sequence>
<proteinExistence type="predicted"/>
<dbReference type="STRING" id="1423727.FC34_GL001611"/>
<comment type="caution">
    <text evidence="3">The sequence shown here is derived from an EMBL/GenBank/DDBJ whole genome shotgun (WGS) entry which is preliminary data.</text>
</comment>
<dbReference type="Gene3D" id="3.40.10.10">
    <property type="entry name" value="DNA Methylphosphotriester Repair Domain"/>
    <property type="match status" value="1"/>
</dbReference>
<protein>
    <recommendedName>
        <fullName evidence="2">S-layer protein C-terminal domain-containing protein</fullName>
    </recommendedName>
</protein>
<evidence type="ECO:0000259" key="2">
    <source>
        <dbReference type="Pfam" id="PF03217"/>
    </source>
</evidence>
<evidence type="ECO:0000313" key="4">
    <source>
        <dbReference type="Proteomes" id="UP000051672"/>
    </source>
</evidence>
<keyword evidence="4" id="KW-1185">Reference proteome</keyword>
<evidence type="ECO:0000256" key="1">
    <source>
        <dbReference type="SAM" id="MobiDB-lite"/>
    </source>
</evidence>
<organism evidence="3 4">
    <name type="scientific">Lacticaseibacillus brantae DSM 23927</name>
    <dbReference type="NCBI Taxonomy" id="1423727"/>
    <lineage>
        <taxon>Bacteria</taxon>
        <taxon>Bacillati</taxon>
        <taxon>Bacillota</taxon>
        <taxon>Bacilli</taxon>
        <taxon>Lactobacillales</taxon>
        <taxon>Lactobacillaceae</taxon>
        <taxon>Lacticaseibacillus</taxon>
    </lineage>
</organism>
<dbReference type="AlphaFoldDB" id="A0A0R2AVT8"/>
<feature type="domain" description="S-layer protein C-terminal" evidence="2">
    <location>
        <begin position="158"/>
        <end position="196"/>
    </location>
</feature>
<dbReference type="EMBL" id="AYZQ01000004">
    <property type="protein sequence ID" value="KRM71496.1"/>
    <property type="molecule type" value="Genomic_DNA"/>
</dbReference>
<accession>A0A0R2AVT8</accession>
<name>A0A0R2AVT8_9LACO</name>